<proteinExistence type="inferred from homology"/>
<dbReference type="PANTHER" id="PTHR30151">
    <property type="entry name" value="ALKANE SULFONATE ABC TRANSPORTER-RELATED, MEMBRANE SUBUNIT"/>
    <property type="match status" value="1"/>
</dbReference>
<feature type="domain" description="ABC transmembrane type-1" evidence="8">
    <location>
        <begin position="62"/>
        <end position="242"/>
    </location>
</feature>
<comment type="subcellular location">
    <subcellularLocation>
        <location evidence="1 7">Cell membrane</location>
        <topology evidence="1 7">Multi-pass membrane protein</topology>
    </subcellularLocation>
</comment>
<evidence type="ECO:0000256" key="5">
    <source>
        <dbReference type="ARBA" id="ARBA00022989"/>
    </source>
</evidence>
<gene>
    <name evidence="9" type="ORF">ACFP2T_25805</name>
</gene>
<feature type="transmembrane region" description="Helical" evidence="7">
    <location>
        <begin position="100"/>
        <end position="120"/>
    </location>
</feature>
<feature type="transmembrane region" description="Helical" evidence="7">
    <location>
        <begin position="12"/>
        <end position="36"/>
    </location>
</feature>
<feature type="transmembrane region" description="Helical" evidence="7">
    <location>
        <begin position="223"/>
        <end position="245"/>
    </location>
</feature>
<comment type="similarity">
    <text evidence="7">Belongs to the binding-protein-dependent transport system permease family.</text>
</comment>
<dbReference type="PROSITE" id="PS50928">
    <property type="entry name" value="ABC_TM1"/>
    <property type="match status" value="1"/>
</dbReference>
<dbReference type="Pfam" id="PF00528">
    <property type="entry name" value="BPD_transp_1"/>
    <property type="match status" value="1"/>
</dbReference>
<evidence type="ECO:0000259" key="8">
    <source>
        <dbReference type="PROSITE" id="PS50928"/>
    </source>
</evidence>
<dbReference type="SUPFAM" id="SSF161098">
    <property type="entry name" value="MetI-like"/>
    <property type="match status" value="1"/>
</dbReference>
<keyword evidence="4 7" id="KW-0812">Transmembrane</keyword>
<keyword evidence="10" id="KW-1185">Reference proteome</keyword>
<evidence type="ECO:0000256" key="3">
    <source>
        <dbReference type="ARBA" id="ARBA00022475"/>
    </source>
</evidence>
<accession>A0ABW1KEE9</accession>
<dbReference type="Gene3D" id="1.10.3720.10">
    <property type="entry name" value="MetI-like"/>
    <property type="match status" value="1"/>
</dbReference>
<comment type="caution">
    <text evidence="9">The sequence shown here is derived from an EMBL/GenBank/DDBJ whole genome shotgun (WGS) entry which is preliminary data.</text>
</comment>
<name>A0ABW1KEE9_9ACTN</name>
<dbReference type="Proteomes" id="UP001596203">
    <property type="component" value="Unassembled WGS sequence"/>
</dbReference>
<dbReference type="InterPro" id="IPR000515">
    <property type="entry name" value="MetI-like"/>
</dbReference>
<organism evidence="9 10">
    <name type="scientific">Plantactinospora solaniradicis</name>
    <dbReference type="NCBI Taxonomy" id="1723736"/>
    <lineage>
        <taxon>Bacteria</taxon>
        <taxon>Bacillati</taxon>
        <taxon>Actinomycetota</taxon>
        <taxon>Actinomycetes</taxon>
        <taxon>Micromonosporales</taxon>
        <taxon>Micromonosporaceae</taxon>
        <taxon>Plantactinospora</taxon>
    </lineage>
</organism>
<evidence type="ECO:0000256" key="4">
    <source>
        <dbReference type="ARBA" id="ARBA00022692"/>
    </source>
</evidence>
<keyword evidence="2 7" id="KW-0813">Transport</keyword>
<feature type="transmembrane region" description="Helical" evidence="7">
    <location>
        <begin position="126"/>
        <end position="147"/>
    </location>
</feature>
<protein>
    <submittedName>
        <fullName evidence="9">ABC transporter permease</fullName>
    </submittedName>
</protein>
<dbReference type="CDD" id="cd06261">
    <property type="entry name" value="TM_PBP2"/>
    <property type="match status" value="1"/>
</dbReference>
<feature type="transmembrane region" description="Helical" evidence="7">
    <location>
        <begin position="64"/>
        <end position="88"/>
    </location>
</feature>
<dbReference type="InterPro" id="IPR035906">
    <property type="entry name" value="MetI-like_sf"/>
</dbReference>
<dbReference type="EMBL" id="JBHSPR010000020">
    <property type="protein sequence ID" value="MFC6019612.1"/>
    <property type="molecule type" value="Genomic_DNA"/>
</dbReference>
<dbReference type="RefSeq" id="WP_377425730.1">
    <property type="nucleotide sequence ID" value="NZ_JBHSPR010000020.1"/>
</dbReference>
<sequence length="258" mass="27387">MASKAELPRSSKIGLPIVGTVVAIGLWWLVTIVFNIRTFFLPAPPDVVDAFSREPNYLFQESWATLWVTLVGFGAAALTGTLGAILLTGSRLVEQATLPMIVAFNAVPKVSLVPLLIVWVDYGPKMRISLVVLIAFFPILVSTMAGLTSTPADLSELTRSLSASRLKTYLKVRLPWALPQLFVGLKVGITLALIGAVVAEIQSPNGGLGSIISVSGQSADTSLAFAAIALLAMLGVSLFYLVVAAERLAVPWARQISA</sequence>
<feature type="transmembrane region" description="Helical" evidence="7">
    <location>
        <begin position="181"/>
        <end position="203"/>
    </location>
</feature>
<keyword evidence="5 7" id="KW-1133">Transmembrane helix</keyword>
<evidence type="ECO:0000313" key="10">
    <source>
        <dbReference type="Proteomes" id="UP001596203"/>
    </source>
</evidence>
<reference evidence="10" key="1">
    <citation type="journal article" date="2019" name="Int. J. Syst. Evol. Microbiol.">
        <title>The Global Catalogue of Microorganisms (GCM) 10K type strain sequencing project: providing services to taxonomists for standard genome sequencing and annotation.</title>
        <authorList>
            <consortium name="The Broad Institute Genomics Platform"/>
            <consortium name="The Broad Institute Genome Sequencing Center for Infectious Disease"/>
            <person name="Wu L."/>
            <person name="Ma J."/>
        </authorList>
    </citation>
    <scope>NUCLEOTIDE SEQUENCE [LARGE SCALE GENOMIC DNA]</scope>
    <source>
        <strain evidence="10">ZS-35-S2</strain>
    </source>
</reference>
<evidence type="ECO:0000256" key="1">
    <source>
        <dbReference type="ARBA" id="ARBA00004651"/>
    </source>
</evidence>
<keyword evidence="6 7" id="KW-0472">Membrane</keyword>
<evidence type="ECO:0000256" key="6">
    <source>
        <dbReference type="ARBA" id="ARBA00023136"/>
    </source>
</evidence>
<dbReference type="PANTHER" id="PTHR30151:SF0">
    <property type="entry name" value="ABC TRANSPORTER PERMEASE PROTEIN MJ0413-RELATED"/>
    <property type="match status" value="1"/>
</dbReference>
<keyword evidence="3" id="KW-1003">Cell membrane</keyword>
<evidence type="ECO:0000256" key="7">
    <source>
        <dbReference type="RuleBase" id="RU363032"/>
    </source>
</evidence>
<evidence type="ECO:0000256" key="2">
    <source>
        <dbReference type="ARBA" id="ARBA00022448"/>
    </source>
</evidence>
<evidence type="ECO:0000313" key="9">
    <source>
        <dbReference type="EMBL" id="MFC6019612.1"/>
    </source>
</evidence>